<accession>A0A840F829</accession>
<evidence type="ECO:0000256" key="1">
    <source>
        <dbReference type="ARBA" id="ARBA00006484"/>
    </source>
</evidence>
<dbReference type="Proteomes" id="UP000529795">
    <property type="component" value="Unassembled WGS sequence"/>
</dbReference>
<dbReference type="GO" id="GO:0016491">
    <property type="term" value="F:oxidoreductase activity"/>
    <property type="evidence" value="ECO:0007669"/>
    <property type="project" value="UniProtKB-KW"/>
</dbReference>
<reference evidence="4 5" key="1">
    <citation type="submission" date="2020-08" db="EMBL/GenBank/DDBJ databases">
        <title>Genomic Encyclopedia of Type Strains, Phase IV (KMG-IV): sequencing the most valuable type-strain genomes for metagenomic binning, comparative biology and taxonomic classification.</title>
        <authorList>
            <person name="Goeker M."/>
        </authorList>
    </citation>
    <scope>NUCLEOTIDE SEQUENCE [LARGE SCALE GENOMIC DNA]</scope>
    <source>
        <strain evidence="4 5">YC6723</strain>
    </source>
</reference>
<dbReference type="PRINTS" id="PR00081">
    <property type="entry name" value="GDHRDH"/>
</dbReference>
<dbReference type="PANTHER" id="PTHR44196:SF1">
    <property type="entry name" value="DEHYDROGENASE_REDUCTASE SDR FAMILY MEMBER 7B"/>
    <property type="match status" value="1"/>
</dbReference>
<dbReference type="InterPro" id="IPR036291">
    <property type="entry name" value="NAD(P)-bd_dom_sf"/>
</dbReference>
<comment type="similarity">
    <text evidence="1 3">Belongs to the short-chain dehydrogenases/reductases (SDR) family.</text>
</comment>
<proteinExistence type="inferred from homology"/>
<evidence type="ECO:0000313" key="4">
    <source>
        <dbReference type="EMBL" id="MBB4154120.1"/>
    </source>
</evidence>
<keyword evidence="2" id="KW-0560">Oxidoreductase</keyword>
<name>A0A840F829_9SPHN</name>
<protein>
    <submittedName>
        <fullName evidence="4">NAD(P)-dependent dehydrogenase (Short-subunit alcohol dehydrogenase family)</fullName>
    </submittedName>
</protein>
<dbReference type="Gene3D" id="3.40.50.720">
    <property type="entry name" value="NAD(P)-binding Rossmann-like Domain"/>
    <property type="match status" value="1"/>
</dbReference>
<organism evidence="4 5">
    <name type="scientific">Sphingomonas jinjuensis</name>
    <dbReference type="NCBI Taxonomy" id="535907"/>
    <lineage>
        <taxon>Bacteria</taxon>
        <taxon>Pseudomonadati</taxon>
        <taxon>Pseudomonadota</taxon>
        <taxon>Alphaproteobacteria</taxon>
        <taxon>Sphingomonadales</taxon>
        <taxon>Sphingomonadaceae</taxon>
        <taxon>Sphingomonas</taxon>
    </lineage>
</organism>
<keyword evidence="5" id="KW-1185">Reference proteome</keyword>
<dbReference type="InterPro" id="IPR002347">
    <property type="entry name" value="SDR_fam"/>
</dbReference>
<evidence type="ECO:0000256" key="3">
    <source>
        <dbReference type="RuleBase" id="RU000363"/>
    </source>
</evidence>
<evidence type="ECO:0000256" key="2">
    <source>
        <dbReference type="ARBA" id="ARBA00023002"/>
    </source>
</evidence>
<dbReference type="SUPFAM" id="SSF51735">
    <property type="entry name" value="NAD(P)-binding Rossmann-fold domains"/>
    <property type="match status" value="1"/>
</dbReference>
<comment type="caution">
    <text evidence="4">The sequence shown here is derived from an EMBL/GenBank/DDBJ whole genome shotgun (WGS) entry which is preliminary data.</text>
</comment>
<dbReference type="PRINTS" id="PR00080">
    <property type="entry name" value="SDRFAMILY"/>
</dbReference>
<dbReference type="EMBL" id="JACIEV010000005">
    <property type="protein sequence ID" value="MBB4154120.1"/>
    <property type="molecule type" value="Genomic_DNA"/>
</dbReference>
<evidence type="ECO:0000313" key="5">
    <source>
        <dbReference type="Proteomes" id="UP000529795"/>
    </source>
</evidence>
<dbReference type="CDD" id="cd05233">
    <property type="entry name" value="SDR_c"/>
    <property type="match status" value="1"/>
</dbReference>
<dbReference type="Pfam" id="PF00106">
    <property type="entry name" value="adh_short"/>
    <property type="match status" value="1"/>
</dbReference>
<dbReference type="GO" id="GO:0016020">
    <property type="term" value="C:membrane"/>
    <property type="evidence" value="ECO:0007669"/>
    <property type="project" value="TreeGrafter"/>
</dbReference>
<dbReference type="RefSeq" id="WP_183984353.1">
    <property type="nucleotide sequence ID" value="NZ_JACIEV010000005.1"/>
</dbReference>
<gene>
    <name evidence="4" type="ORF">GGQ80_002030</name>
</gene>
<dbReference type="AlphaFoldDB" id="A0A840F829"/>
<sequence>MDRIIVITGAGAGLGRALAREAVGRGDTVIALGRSERGLLETGAGLPPSLYQSEIVDVADFTAVEATLARALENYGRVDALIANAAVYPRVSLIEQSAADWMQVFTVNVGGVVACIRGVLPAMMAVARGRITVVGSFADGAPIANSSAYSASKGALHSLVKAIEAELAGDFPDILVNEWVPGGLRTDMGTPDGLDPATAARWGIDLIDLPAGGPSGRIFDRDQLVEPPRSFKRRLLRKLLRR</sequence>
<dbReference type="PANTHER" id="PTHR44196">
    <property type="entry name" value="DEHYDROGENASE/REDUCTASE SDR FAMILY MEMBER 7B"/>
    <property type="match status" value="1"/>
</dbReference>